<comment type="caution">
    <text evidence="2">The sequence shown here is derived from an EMBL/GenBank/DDBJ whole genome shotgun (WGS) entry which is preliminary data.</text>
</comment>
<dbReference type="PANTHER" id="PTHR42815:SF2">
    <property type="entry name" value="FAD-BINDING, PUTATIVE (AFU_ORTHOLOGUE AFUA_6G07600)-RELATED"/>
    <property type="match status" value="1"/>
</dbReference>
<dbReference type="eggNOG" id="COG3576">
    <property type="taxonomic scope" value="Bacteria"/>
</dbReference>
<dbReference type="Gene3D" id="2.30.110.10">
    <property type="entry name" value="Electron Transport, Fmn-binding Protein, Chain A"/>
    <property type="match status" value="1"/>
</dbReference>
<dbReference type="SUPFAM" id="SSF50475">
    <property type="entry name" value="FMN-binding split barrel"/>
    <property type="match status" value="1"/>
</dbReference>
<dbReference type="PANTHER" id="PTHR42815">
    <property type="entry name" value="FAD-BINDING, PUTATIVE (AFU_ORTHOLOGUE AFUA_6G07600)-RELATED"/>
    <property type="match status" value="1"/>
</dbReference>
<organism evidence="2 3">
    <name type="scientific">Methylophaga aminisulfidivorans MP</name>
    <dbReference type="NCBI Taxonomy" id="1026882"/>
    <lineage>
        <taxon>Bacteria</taxon>
        <taxon>Pseudomonadati</taxon>
        <taxon>Pseudomonadota</taxon>
        <taxon>Gammaproteobacteria</taxon>
        <taxon>Thiotrichales</taxon>
        <taxon>Piscirickettsiaceae</taxon>
        <taxon>Methylophaga</taxon>
    </lineage>
</organism>
<gene>
    <name evidence="2" type="ORF">MAMP_02177</name>
</gene>
<dbReference type="OrthoDB" id="9796486at2"/>
<evidence type="ECO:0000313" key="2">
    <source>
        <dbReference type="EMBL" id="EGL55183.1"/>
    </source>
</evidence>
<dbReference type="Proteomes" id="UP000003544">
    <property type="component" value="Unassembled WGS sequence"/>
</dbReference>
<dbReference type="Pfam" id="PF01243">
    <property type="entry name" value="PNPOx_N"/>
    <property type="match status" value="1"/>
</dbReference>
<dbReference type="InterPro" id="IPR011576">
    <property type="entry name" value="Pyridox_Oxase_N"/>
</dbReference>
<dbReference type="AlphaFoldDB" id="F5SXL8"/>
<proteinExistence type="predicted"/>
<evidence type="ECO:0000259" key="1">
    <source>
        <dbReference type="Pfam" id="PF01243"/>
    </source>
</evidence>
<reference evidence="2 3" key="1">
    <citation type="journal article" date="2011" name="J. Bacteriol.">
        <title>Draft genome sequence of Methylophaga aminisulfidivorans MP T.</title>
        <authorList>
            <person name="Han G.H."/>
            <person name="Kim W."/>
            <person name="Chun J."/>
            <person name="Kim S.W."/>
        </authorList>
    </citation>
    <scope>NUCLEOTIDE SEQUENCE [LARGE SCALE GENOMIC DNA]</scope>
    <source>
        <strain evidence="3">MP(T)</strain>
    </source>
</reference>
<keyword evidence="3" id="KW-1185">Reference proteome</keyword>
<accession>F5SXL8</accession>
<evidence type="ECO:0000313" key="3">
    <source>
        <dbReference type="Proteomes" id="UP000003544"/>
    </source>
</evidence>
<name>F5SXL8_9GAMM</name>
<dbReference type="EMBL" id="AFIG01000001">
    <property type="protein sequence ID" value="EGL55183.1"/>
    <property type="molecule type" value="Genomic_DNA"/>
</dbReference>
<feature type="domain" description="Pyridoxamine 5'-phosphate oxidase N-terminal" evidence="1">
    <location>
        <begin position="41"/>
        <end position="139"/>
    </location>
</feature>
<dbReference type="InterPro" id="IPR012349">
    <property type="entry name" value="Split_barrel_FMN-bd"/>
</dbReference>
<dbReference type="STRING" id="1026882.MAMP_02177"/>
<sequence>MARAFTKIAFTDHVKQVQSDMGSRALYQTLEHGVTDEVFIDARVKKFIEQQDSFYIATTNEDGWPYIQHRGGPKGFLKVLNETQIGFADFAGNRQYLTVGNIVGNNKVCLFLMNYAEKRRLKLWGRAELVHEQDNFSLVQQLEVAEFRAPVERGIVITLEAMDWNCPKYITPRYTQDEIAQFLVDD</sequence>
<dbReference type="RefSeq" id="WP_007145069.1">
    <property type="nucleotide sequence ID" value="NZ_AFIG01000001.1"/>
</dbReference>
<protein>
    <submittedName>
        <fullName evidence="2">Putative flavin-nucleotide-binding protein structurally-like pyridoxine 5'-phosphate oxidase</fullName>
    </submittedName>
</protein>